<dbReference type="InterPro" id="IPR011006">
    <property type="entry name" value="CheY-like_superfamily"/>
</dbReference>
<evidence type="ECO:0000256" key="10">
    <source>
        <dbReference type="ARBA" id="ARBA00022840"/>
    </source>
</evidence>
<comment type="catalytic activity">
    <reaction evidence="1">
        <text>ATP + protein L-histidine = ADP + protein N-phospho-L-histidine.</text>
        <dbReference type="EC" id="2.7.13.3"/>
    </reaction>
</comment>
<keyword evidence="8" id="KW-0547">Nucleotide-binding</keyword>
<dbReference type="InterPro" id="IPR003661">
    <property type="entry name" value="HisK_dim/P_dom"/>
</dbReference>
<proteinExistence type="inferred from homology"/>
<dbReference type="CDD" id="cd06225">
    <property type="entry name" value="HAMP"/>
    <property type="match status" value="1"/>
</dbReference>
<keyword evidence="11" id="KW-0902">Two-component regulatory system</keyword>
<dbReference type="Gene3D" id="3.40.50.2300">
    <property type="match status" value="1"/>
</dbReference>
<dbReference type="PANTHER" id="PTHR45339">
    <property type="entry name" value="HYBRID SIGNAL TRANSDUCTION HISTIDINE KINASE J"/>
    <property type="match status" value="1"/>
</dbReference>
<dbReference type="Gene3D" id="1.10.287.130">
    <property type="match status" value="1"/>
</dbReference>
<dbReference type="STRING" id="393762.SAMN05660472_00467"/>
<evidence type="ECO:0000256" key="3">
    <source>
        <dbReference type="ARBA" id="ARBA00006402"/>
    </source>
</evidence>
<feature type="modified residue" description="4-aspartylphosphate" evidence="16">
    <location>
        <position position="796"/>
    </location>
</feature>
<dbReference type="SUPFAM" id="SSF47384">
    <property type="entry name" value="Homodimeric domain of signal transducing histidine kinase"/>
    <property type="match status" value="1"/>
</dbReference>
<comment type="subunit">
    <text evidence="13">At low DSF concentrations, interacts with RpfF.</text>
</comment>
<evidence type="ECO:0000256" key="2">
    <source>
        <dbReference type="ARBA" id="ARBA00004370"/>
    </source>
</evidence>
<dbReference type="SUPFAM" id="SSF55874">
    <property type="entry name" value="ATPase domain of HSP90 chaperone/DNA topoisomerase II/histidine kinase"/>
    <property type="match status" value="1"/>
</dbReference>
<feature type="domain" description="PAC" evidence="21">
    <location>
        <begin position="428"/>
        <end position="481"/>
    </location>
</feature>
<dbReference type="NCBIfam" id="TIGR00229">
    <property type="entry name" value="sensory_box"/>
    <property type="match status" value="1"/>
</dbReference>
<feature type="domain" description="HAMP" evidence="22">
    <location>
        <begin position="298"/>
        <end position="351"/>
    </location>
</feature>
<evidence type="ECO:0000256" key="15">
    <source>
        <dbReference type="ARBA" id="ARBA00074306"/>
    </source>
</evidence>
<dbReference type="Pfam" id="PF02518">
    <property type="entry name" value="HATPase_c"/>
    <property type="match status" value="1"/>
</dbReference>
<sequence>MTLYKKTMVWAIVTILCTLAINSYIAHMVLVKMSLNNETVIARHNIIRFKNELESMVDYINTLALDYGKWDDTYEYMLNPNEQYIESNYTNITFEAGGVEMVMLLDIHGDIVYEKAYDSVGDKEFPIPLDFKKHVQENWGVLYDRGSNENQKGLMILPSGILLVSFQPILTSHATGPNRGALIMASYVNEAKLQNTSKKIHLSVDVFDLINGTGIPPNTEKILQHLSKEDIYTQALTQEKVAVYQLVEDIYGNDTLLLELVFPRTLYIQSLQSIRLFIILIVLTGGLFLGLFLFFLRKNVLSPLRSLTKDIALMGNPTNLKARLTIDAKDEFAVLGDSVNRMLTTLEASHRKVTAITEALPDIIYVTDIIRRKNLYCNHHAPSILGYSIEEFHQLSGNRFMDILHPEDVDKMTEHLKIMTNTVTDEVFSIEFRAEHKEGHFIWLCCREVVFLRKTDGRVESVLGIVQDITHRKVAEEELIQAKLESEAASISKSYFLANMSHELRTPMNGIIGVTELLSATTLSHQQKEYIELLQASNDRLLNIINNILDISKIEANKMVLDQVEFNFHEFITLVAKDFSFRAKSKGLSFSYSIDEETPSIFIGDPHRLNQILYNLLGNAIKFTERGGVDLQVKAKKLGPYRVELAFSIKDTGIGIPSDKYNLLFKNFSQVDASTTRKYGGTGLGLAITKNLVDIMGGTINVESKEGQGSTFTFKVTLTFKEASSNNLTDRTIDDLAAASIDNQQLRILLVEDEKINQRLTKAFLVKKGFDVAIASNGKEALDLLKTQTFDCVLMDIQMPEMDGFETTSHIRDKEKITGNHLPIIAMTANAFEEDRNKCFQVGMDAFVPKPIKPKDLFDAIEGLLKI</sequence>
<comment type="function">
    <text evidence="12">May play the central regulatory role in sporulation. It may be an element of the effector pathway responsible for the activation of sporulation genes in response to nutritional stress. Spo0A may act in concert with spo0H (a sigma factor) to control the expression of some genes that are critical to the sporulation process.</text>
</comment>
<dbReference type="PROSITE" id="PS50109">
    <property type="entry name" value="HIS_KIN"/>
    <property type="match status" value="1"/>
</dbReference>
<dbReference type="CDD" id="cd00130">
    <property type="entry name" value="PAS"/>
    <property type="match status" value="1"/>
</dbReference>
<dbReference type="InterPro" id="IPR003660">
    <property type="entry name" value="HAMP_dom"/>
</dbReference>
<dbReference type="InterPro" id="IPR001610">
    <property type="entry name" value="PAC"/>
</dbReference>
<feature type="transmembrane region" description="Helical" evidence="17">
    <location>
        <begin position="274"/>
        <end position="296"/>
    </location>
</feature>
<comment type="similarity">
    <text evidence="3">In the N-terminal section; belongs to the phytochrome family.</text>
</comment>
<dbReference type="EMBL" id="FNFP01000001">
    <property type="protein sequence ID" value="SDJ99303.1"/>
    <property type="molecule type" value="Genomic_DNA"/>
</dbReference>
<evidence type="ECO:0000259" key="22">
    <source>
        <dbReference type="PROSITE" id="PS50885"/>
    </source>
</evidence>
<dbReference type="InterPro" id="IPR013655">
    <property type="entry name" value="PAS_fold_3"/>
</dbReference>
<dbReference type="FunFam" id="1.10.287.130:FF:000002">
    <property type="entry name" value="Two-component osmosensing histidine kinase"/>
    <property type="match status" value="1"/>
</dbReference>
<dbReference type="Pfam" id="PF00512">
    <property type="entry name" value="HisKA"/>
    <property type="match status" value="1"/>
</dbReference>
<dbReference type="InterPro" id="IPR007892">
    <property type="entry name" value="CHASE4"/>
</dbReference>
<comment type="subcellular location">
    <subcellularLocation>
        <location evidence="2">Membrane</location>
    </subcellularLocation>
</comment>
<dbReference type="GO" id="GO:0016020">
    <property type="term" value="C:membrane"/>
    <property type="evidence" value="ECO:0007669"/>
    <property type="project" value="UniProtKB-SubCell"/>
</dbReference>
<reference evidence="23 24" key="1">
    <citation type="submission" date="2016-10" db="EMBL/GenBank/DDBJ databases">
        <authorList>
            <person name="de Groot N.N."/>
        </authorList>
    </citation>
    <scope>NUCLEOTIDE SEQUENCE [LARGE SCALE GENOMIC DNA]</scope>
    <source>
        <strain evidence="23 24">DSM 18346</strain>
    </source>
</reference>
<feature type="domain" description="Histidine kinase" evidence="18">
    <location>
        <begin position="499"/>
        <end position="720"/>
    </location>
</feature>
<dbReference type="InterPro" id="IPR036097">
    <property type="entry name" value="HisK_dim/P_sf"/>
</dbReference>
<dbReference type="Pfam" id="PF00072">
    <property type="entry name" value="Response_reg"/>
    <property type="match status" value="1"/>
</dbReference>
<evidence type="ECO:0000256" key="17">
    <source>
        <dbReference type="SAM" id="Phobius"/>
    </source>
</evidence>
<dbReference type="InterPro" id="IPR003594">
    <property type="entry name" value="HATPase_dom"/>
</dbReference>
<dbReference type="Gene3D" id="6.10.340.10">
    <property type="match status" value="1"/>
</dbReference>
<dbReference type="Gene3D" id="3.30.565.10">
    <property type="entry name" value="Histidine kinase-like ATPase, C-terminal domain"/>
    <property type="match status" value="1"/>
</dbReference>
<protein>
    <recommendedName>
        <fullName evidence="15">Circadian input-output histidine kinase CikA</fullName>
        <ecNumber evidence="4">2.7.13.3</ecNumber>
    </recommendedName>
    <alternativeName>
        <fullName evidence="14">Sensory/regulatory protein RpfC</fullName>
    </alternativeName>
    <alternativeName>
        <fullName evidence="5">Stage 0 sporulation protein A homolog</fullName>
    </alternativeName>
</protein>
<keyword evidence="17" id="KW-0472">Membrane</keyword>
<dbReference type="InterPro" id="IPR036890">
    <property type="entry name" value="HATPase_C_sf"/>
</dbReference>
<dbReference type="SMART" id="SM00388">
    <property type="entry name" value="HisKA"/>
    <property type="match status" value="1"/>
</dbReference>
<dbReference type="InterPro" id="IPR005467">
    <property type="entry name" value="His_kinase_dom"/>
</dbReference>
<keyword evidence="6 16" id="KW-0597">Phosphoprotein</keyword>
<dbReference type="InterPro" id="IPR001789">
    <property type="entry name" value="Sig_transdc_resp-reg_receiver"/>
</dbReference>
<dbReference type="CDD" id="cd16922">
    <property type="entry name" value="HATPase_EvgS-ArcB-TorS-like"/>
    <property type="match status" value="1"/>
</dbReference>
<dbReference type="CDD" id="cd17546">
    <property type="entry name" value="REC_hyHK_CKI1_RcsC-like"/>
    <property type="match status" value="1"/>
</dbReference>
<feature type="domain" description="Response regulatory" evidence="19">
    <location>
        <begin position="747"/>
        <end position="865"/>
    </location>
</feature>
<dbReference type="PROSITE" id="PS50112">
    <property type="entry name" value="PAS"/>
    <property type="match status" value="1"/>
</dbReference>
<dbReference type="SMART" id="SM00387">
    <property type="entry name" value="HATPase_c"/>
    <property type="match status" value="1"/>
</dbReference>
<evidence type="ECO:0000256" key="14">
    <source>
        <dbReference type="ARBA" id="ARBA00068150"/>
    </source>
</evidence>
<keyword evidence="10" id="KW-0067">ATP-binding</keyword>
<dbReference type="PRINTS" id="PR00344">
    <property type="entry name" value="BCTRLSENSOR"/>
</dbReference>
<dbReference type="GO" id="GO:0000155">
    <property type="term" value="F:phosphorelay sensor kinase activity"/>
    <property type="evidence" value="ECO:0007669"/>
    <property type="project" value="InterPro"/>
</dbReference>
<evidence type="ECO:0000313" key="23">
    <source>
        <dbReference type="EMBL" id="SDJ99303.1"/>
    </source>
</evidence>
<keyword evidence="9" id="KW-0418">Kinase</keyword>
<keyword evidence="7" id="KW-0808">Transferase</keyword>
<dbReference type="PROSITE" id="PS50113">
    <property type="entry name" value="PAC"/>
    <property type="match status" value="1"/>
</dbReference>
<keyword evidence="17" id="KW-0812">Transmembrane</keyword>
<dbReference type="SMART" id="SM00086">
    <property type="entry name" value="PAC"/>
    <property type="match status" value="1"/>
</dbReference>
<evidence type="ECO:0000256" key="4">
    <source>
        <dbReference type="ARBA" id="ARBA00012438"/>
    </source>
</evidence>
<dbReference type="RefSeq" id="WP_090549717.1">
    <property type="nucleotide sequence ID" value="NZ_FNFP01000001.1"/>
</dbReference>
<dbReference type="EC" id="2.7.13.3" evidence="4"/>
<evidence type="ECO:0000256" key="9">
    <source>
        <dbReference type="ARBA" id="ARBA00022777"/>
    </source>
</evidence>
<dbReference type="InterPro" id="IPR035965">
    <property type="entry name" value="PAS-like_dom_sf"/>
</dbReference>
<dbReference type="AlphaFoldDB" id="A0A1G8Y9E5"/>
<dbReference type="Proteomes" id="UP000198718">
    <property type="component" value="Unassembled WGS sequence"/>
</dbReference>
<feature type="domain" description="PAS" evidence="20">
    <location>
        <begin position="349"/>
        <end position="426"/>
    </location>
</feature>
<dbReference type="SMART" id="SM00091">
    <property type="entry name" value="PAS"/>
    <property type="match status" value="1"/>
</dbReference>
<dbReference type="FunFam" id="3.30.565.10:FF:000010">
    <property type="entry name" value="Sensor histidine kinase RcsC"/>
    <property type="match status" value="1"/>
</dbReference>
<evidence type="ECO:0000256" key="16">
    <source>
        <dbReference type="PROSITE-ProRule" id="PRU00169"/>
    </source>
</evidence>
<evidence type="ECO:0000259" key="18">
    <source>
        <dbReference type="PROSITE" id="PS50109"/>
    </source>
</evidence>
<dbReference type="OrthoDB" id="9790669at2"/>
<evidence type="ECO:0000256" key="5">
    <source>
        <dbReference type="ARBA" id="ARBA00018672"/>
    </source>
</evidence>
<name>A0A1G8Y9E5_9FIRM</name>
<evidence type="ECO:0000259" key="19">
    <source>
        <dbReference type="PROSITE" id="PS50110"/>
    </source>
</evidence>
<evidence type="ECO:0000259" key="21">
    <source>
        <dbReference type="PROSITE" id="PS50113"/>
    </source>
</evidence>
<dbReference type="PROSITE" id="PS50110">
    <property type="entry name" value="RESPONSE_REGULATORY"/>
    <property type="match status" value="1"/>
</dbReference>
<dbReference type="InterPro" id="IPR004358">
    <property type="entry name" value="Sig_transdc_His_kin-like_C"/>
</dbReference>
<dbReference type="SUPFAM" id="SSF55785">
    <property type="entry name" value="PYP-like sensor domain (PAS domain)"/>
    <property type="match status" value="1"/>
</dbReference>
<evidence type="ECO:0000313" key="24">
    <source>
        <dbReference type="Proteomes" id="UP000198718"/>
    </source>
</evidence>
<dbReference type="SMART" id="SM00448">
    <property type="entry name" value="REC"/>
    <property type="match status" value="1"/>
</dbReference>
<evidence type="ECO:0000256" key="8">
    <source>
        <dbReference type="ARBA" id="ARBA00022741"/>
    </source>
</evidence>
<dbReference type="InterPro" id="IPR000014">
    <property type="entry name" value="PAS"/>
</dbReference>
<dbReference type="InterPro" id="IPR000700">
    <property type="entry name" value="PAS-assoc_C"/>
</dbReference>
<dbReference type="Pfam" id="PF05228">
    <property type="entry name" value="CHASE4"/>
    <property type="match status" value="1"/>
</dbReference>
<keyword evidence="17" id="KW-1133">Transmembrane helix</keyword>
<evidence type="ECO:0000256" key="11">
    <source>
        <dbReference type="ARBA" id="ARBA00023012"/>
    </source>
</evidence>
<dbReference type="PROSITE" id="PS50885">
    <property type="entry name" value="HAMP"/>
    <property type="match status" value="1"/>
</dbReference>
<gene>
    <name evidence="23" type="ORF">SAMN05660472_00467</name>
</gene>
<dbReference type="PANTHER" id="PTHR45339:SF1">
    <property type="entry name" value="HYBRID SIGNAL TRANSDUCTION HISTIDINE KINASE J"/>
    <property type="match status" value="1"/>
</dbReference>
<dbReference type="CDD" id="cd00082">
    <property type="entry name" value="HisKA"/>
    <property type="match status" value="1"/>
</dbReference>
<dbReference type="Pfam" id="PF08447">
    <property type="entry name" value="PAS_3"/>
    <property type="match status" value="1"/>
</dbReference>
<dbReference type="SUPFAM" id="SSF52172">
    <property type="entry name" value="CheY-like"/>
    <property type="match status" value="1"/>
</dbReference>
<evidence type="ECO:0000256" key="1">
    <source>
        <dbReference type="ARBA" id="ARBA00000085"/>
    </source>
</evidence>
<dbReference type="Gene3D" id="3.30.450.20">
    <property type="entry name" value="PAS domain"/>
    <property type="match status" value="1"/>
</dbReference>
<dbReference type="Pfam" id="PF00672">
    <property type="entry name" value="HAMP"/>
    <property type="match status" value="1"/>
</dbReference>
<dbReference type="SMART" id="SM00304">
    <property type="entry name" value="HAMP"/>
    <property type="match status" value="1"/>
</dbReference>
<organism evidence="23 24">
    <name type="scientific">Natronincola ferrireducens</name>
    <dbReference type="NCBI Taxonomy" id="393762"/>
    <lineage>
        <taxon>Bacteria</taxon>
        <taxon>Bacillati</taxon>
        <taxon>Bacillota</taxon>
        <taxon>Clostridia</taxon>
        <taxon>Peptostreptococcales</taxon>
        <taxon>Natronincolaceae</taxon>
        <taxon>Natronincola</taxon>
    </lineage>
</organism>
<accession>A0A1G8Y9E5</accession>
<evidence type="ECO:0000256" key="7">
    <source>
        <dbReference type="ARBA" id="ARBA00022679"/>
    </source>
</evidence>
<evidence type="ECO:0000256" key="13">
    <source>
        <dbReference type="ARBA" id="ARBA00064003"/>
    </source>
</evidence>
<evidence type="ECO:0000259" key="20">
    <source>
        <dbReference type="PROSITE" id="PS50112"/>
    </source>
</evidence>
<dbReference type="GO" id="GO:0005524">
    <property type="term" value="F:ATP binding"/>
    <property type="evidence" value="ECO:0007669"/>
    <property type="project" value="UniProtKB-KW"/>
</dbReference>
<keyword evidence="24" id="KW-1185">Reference proteome</keyword>
<evidence type="ECO:0000256" key="6">
    <source>
        <dbReference type="ARBA" id="ARBA00022553"/>
    </source>
</evidence>
<evidence type="ECO:0000256" key="12">
    <source>
        <dbReference type="ARBA" id="ARBA00024867"/>
    </source>
</evidence>